<dbReference type="InterPro" id="IPR009056">
    <property type="entry name" value="Cyt_c-like_dom"/>
</dbReference>
<keyword evidence="7" id="KW-0732">Signal</keyword>
<protein>
    <submittedName>
        <fullName evidence="9">Cytochrome c</fullName>
    </submittedName>
</protein>
<reference evidence="10" key="1">
    <citation type="submission" date="2016-10" db="EMBL/GenBank/DDBJ databases">
        <authorList>
            <person name="Varghese N."/>
            <person name="Submissions S."/>
        </authorList>
    </citation>
    <scope>NUCLEOTIDE SEQUENCE [LARGE SCALE GENOMIC DNA]</scope>
    <source>
        <strain evidence="10">DSM 21424</strain>
    </source>
</reference>
<feature type="signal peptide" evidence="7">
    <location>
        <begin position="1"/>
        <end position="22"/>
    </location>
</feature>
<dbReference type="InterPro" id="IPR002327">
    <property type="entry name" value="Cyt_c_1A/1B"/>
</dbReference>
<keyword evidence="1" id="KW-0813">Transport</keyword>
<dbReference type="STRING" id="521013.SAMN04488567_2103"/>
<accession>A0A1G7ED70</accession>
<dbReference type="PROSITE" id="PS51007">
    <property type="entry name" value="CYTC"/>
    <property type="match status" value="1"/>
</dbReference>
<evidence type="ECO:0000259" key="8">
    <source>
        <dbReference type="PROSITE" id="PS51007"/>
    </source>
</evidence>
<evidence type="ECO:0000256" key="3">
    <source>
        <dbReference type="ARBA" id="ARBA00022723"/>
    </source>
</evidence>
<gene>
    <name evidence="9" type="ORF">SAMN04488567_2103</name>
</gene>
<evidence type="ECO:0000313" key="9">
    <source>
        <dbReference type="EMBL" id="SDE61345.1"/>
    </source>
</evidence>
<dbReference type="OrthoDB" id="9805828at2"/>
<dbReference type="AlphaFoldDB" id="A0A1G7ED70"/>
<evidence type="ECO:0000256" key="5">
    <source>
        <dbReference type="ARBA" id="ARBA00023004"/>
    </source>
</evidence>
<dbReference type="Proteomes" id="UP000198922">
    <property type="component" value="Unassembled WGS sequence"/>
</dbReference>
<evidence type="ECO:0000256" key="7">
    <source>
        <dbReference type="SAM" id="SignalP"/>
    </source>
</evidence>
<dbReference type="Gene3D" id="1.10.760.10">
    <property type="entry name" value="Cytochrome c-like domain"/>
    <property type="match status" value="1"/>
</dbReference>
<keyword evidence="5 6" id="KW-0408">Iron</keyword>
<dbReference type="InterPro" id="IPR036909">
    <property type="entry name" value="Cyt_c-like_dom_sf"/>
</dbReference>
<evidence type="ECO:0000256" key="4">
    <source>
        <dbReference type="ARBA" id="ARBA00022982"/>
    </source>
</evidence>
<evidence type="ECO:0000256" key="1">
    <source>
        <dbReference type="ARBA" id="ARBA00022448"/>
    </source>
</evidence>
<dbReference type="GO" id="GO:0046872">
    <property type="term" value="F:metal ion binding"/>
    <property type="evidence" value="ECO:0007669"/>
    <property type="project" value="UniProtKB-KW"/>
</dbReference>
<dbReference type="EMBL" id="FNAT01000003">
    <property type="protein sequence ID" value="SDE61345.1"/>
    <property type="molecule type" value="Genomic_DNA"/>
</dbReference>
<dbReference type="GO" id="GO:0020037">
    <property type="term" value="F:heme binding"/>
    <property type="evidence" value="ECO:0007669"/>
    <property type="project" value="InterPro"/>
</dbReference>
<evidence type="ECO:0000256" key="6">
    <source>
        <dbReference type="PROSITE-ProRule" id="PRU00433"/>
    </source>
</evidence>
<dbReference type="GO" id="GO:0009055">
    <property type="term" value="F:electron transfer activity"/>
    <property type="evidence" value="ECO:0007669"/>
    <property type="project" value="InterPro"/>
</dbReference>
<evidence type="ECO:0000313" key="10">
    <source>
        <dbReference type="Proteomes" id="UP000198922"/>
    </source>
</evidence>
<keyword evidence="2 6" id="KW-0349">Heme</keyword>
<organism evidence="9 10">
    <name type="scientific">Limimaricola pyoseonensis</name>
    <dbReference type="NCBI Taxonomy" id="521013"/>
    <lineage>
        <taxon>Bacteria</taxon>
        <taxon>Pseudomonadati</taxon>
        <taxon>Pseudomonadota</taxon>
        <taxon>Alphaproteobacteria</taxon>
        <taxon>Rhodobacterales</taxon>
        <taxon>Paracoccaceae</taxon>
        <taxon>Limimaricola</taxon>
    </lineage>
</organism>
<name>A0A1G7ED70_9RHOB</name>
<dbReference type="PANTHER" id="PTHR11961">
    <property type="entry name" value="CYTOCHROME C"/>
    <property type="match status" value="1"/>
</dbReference>
<evidence type="ECO:0000256" key="2">
    <source>
        <dbReference type="ARBA" id="ARBA00022617"/>
    </source>
</evidence>
<feature type="domain" description="Cytochrome c" evidence="8">
    <location>
        <begin position="23"/>
        <end position="141"/>
    </location>
</feature>
<proteinExistence type="predicted"/>
<keyword evidence="3 6" id="KW-0479">Metal-binding</keyword>
<sequence>MQSLKRAVIAALAALAAAPALAQDIANGETQFSRQCVACHVVRDPGGAVLAGRTARTGPNLHGLEGRVIGDVEEFRYGEAMDRMRERGVTWTAERFTGYLQDPTGWLRDELDDRRARGKMAYRVRDAQTAADIWAYLQSLSAR</sequence>
<keyword evidence="10" id="KW-1185">Reference proteome</keyword>
<keyword evidence="4" id="KW-0249">Electron transport</keyword>
<dbReference type="SUPFAM" id="SSF46626">
    <property type="entry name" value="Cytochrome c"/>
    <property type="match status" value="1"/>
</dbReference>
<feature type="chain" id="PRO_5011574459" evidence="7">
    <location>
        <begin position="23"/>
        <end position="143"/>
    </location>
</feature>